<evidence type="ECO:0000313" key="3">
    <source>
        <dbReference type="Proteomes" id="UP000016223"/>
    </source>
</evidence>
<dbReference type="HOGENOM" id="CLU_041125_1_0_4"/>
<dbReference type="AlphaFoldDB" id="T1X3J6"/>
<dbReference type="KEGG" id="vpd:VAPA_1c03570"/>
<reference evidence="2 3" key="1">
    <citation type="submission" date="2012-10" db="EMBL/GenBank/DDBJ databases">
        <title>Genome sequence of Variovorax paradoxus B4.</title>
        <authorList>
            <person name="Schuldes J."/>
            <person name="Brandt U."/>
            <person name="Hiessl S."/>
            <person name="Wuebbeler J.H."/>
            <person name="Thuermer A."/>
            <person name="Steinbuechel A."/>
            <person name="Daniel R."/>
        </authorList>
    </citation>
    <scope>NUCLEOTIDE SEQUENCE [LARGE SCALE GENOMIC DNA]</scope>
    <source>
        <strain evidence="2 3">B4</strain>
    </source>
</reference>
<evidence type="ECO:0000259" key="1">
    <source>
        <dbReference type="Pfam" id="PF13358"/>
    </source>
</evidence>
<accession>T1X3J6</accession>
<dbReference type="Pfam" id="PF13358">
    <property type="entry name" value="DDE_3"/>
    <property type="match status" value="1"/>
</dbReference>
<proteinExistence type="predicted"/>
<sequence>MWCIGTLTEEYRCRMYNLLKLYAKPMCGDEPVICIDEKSLQLVAHSREPLPMAPGEAAKLDYEYVRKGTTNLFVAVEPKAGQRVVSVTDHRGKTDFVGFVQALLTDTYATARRVHLVLDNLNIHFRKCFDDVLGVRAANTLLRRVCFHYTPKHASWLNMAEIEIGILTRQCLNRRLPTQQLLRREVDAWQADRNALRRTIEWKFTRQDADHKLGRHYVSKLTC</sequence>
<evidence type="ECO:0000313" key="2">
    <source>
        <dbReference type="EMBL" id="AGU47487.1"/>
    </source>
</evidence>
<dbReference type="NCBIfam" id="NF033545">
    <property type="entry name" value="transpos_IS630"/>
    <property type="match status" value="1"/>
</dbReference>
<feature type="domain" description="Tc1-like transposase DDE" evidence="1">
    <location>
        <begin position="31"/>
        <end position="181"/>
    </location>
</feature>
<dbReference type="InterPro" id="IPR038717">
    <property type="entry name" value="Tc1-like_DDE_dom"/>
</dbReference>
<dbReference type="PATRIC" id="fig|1246301.3.peg.365"/>
<gene>
    <name evidence="2" type="ORF">VAPA_1c03570</name>
</gene>
<organism evidence="2 3">
    <name type="scientific">Variovorax paradoxus B4</name>
    <dbReference type="NCBI Taxonomy" id="1246301"/>
    <lineage>
        <taxon>Bacteria</taxon>
        <taxon>Pseudomonadati</taxon>
        <taxon>Pseudomonadota</taxon>
        <taxon>Betaproteobacteria</taxon>
        <taxon>Burkholderiales</taxon>
        <taxon>Comamonadaceae</taxon>
        <taxon>Variovorax</taxon>
    </lineage>
</organism>
<name>T1X3J6_VARPD</name>
<dbReference type="EMBL" id="CP003911">
    <property type="protein sequence ID" value="AGU47487.1"/>
    <property type="molecule type" value="Genomic_DNA"/>
</dbReference>
<dbReference type="InterPro" id="IPR047655">
    <property type="entry name" value="Transpos_IS630-like"/>
</dbReference>
<dbReference type="Proteomes" id="UP000016223">
    <property type="component" value="Chromosome 1"/>
</dbReference>
<protein>
    <submittedName>
        <fullName evidence="2">Putative transposase</fullName>
    </submittedName>
</protein>
<dbReference type="RefSeq" id="WP_021005051.1">
    <property type="nucleotide sequence ID" value="NC_022247.1"/>
</dbReference>